<keyword evidence="3" id="KW-1185">Reference proteome</keyword>
<dbReference type="AlphaFoldDB" id="A0A4R2EQ43"/>
<dbReference type="PANTHER" id="PTHR47619">
    <property type="entry name" value="METALLO-HYDROLASE YYCJ-RELATED"/>
    <property type="match status" value="1"/>
</dbReference>
<dbReference type="Gene3D" id="3.60.15.10">
    <property type="entry name" value="Ribonuclease Z/Hydroxyacylglutathione hydrolase-like"/>
    <property type="match status" value="1"/>
</dbReference>
<sequence length="257" mass="28639">MKISVLGSGSEGNSTYLDVCGIPFLIDAGFSAKTLIGRMHNLGLNPSMLKAILVTHEHNDHIRGVGILSRKLNLPIYITPESYRVSASCLGKIAPENLRFIEGEFDIEGVRFIPFNVSHDAVRTIGFRVEGSNGKRMAISTDIGCYTEEILTHFTNVDIMVLEANYNFDMLQSCGYPYYLKQRIHSEQGHLSNEDSGRLICSCYHPNLKKVFLAHVSKNSNTYDLALATVRTELESKGIKLEVEVAYQDTVTELFAI</sequence>
<dbReference type="InterPro" id="IPR052533">
    <property type="entry name" value="WalJ/YycJ-like"/>
</dbReference>
<dbReference type="OrthoDB" id="9781189at2"/>
<dbReference type="InterPro" id="IPR001279">
    <property type="entry name" value="Metallo-B-lactamas"/>
</dbReference>
<comment type="caution">
    <text evidence="2">The sequence shown here is derived from an EMBL/GenBank/DDBJ whole genome shotgun (WGS) entry which is preliminary data.</text>
</comment>
<dbReference type="RefSeq" id="WP_131838494.1">
    <property type="nucleotide sequence ID" value="NZ_SLWB01000003.1"/>
</dbReference>
<dbReference type="Proteomes" id="UP000294830">
    <property type="component" value="Unassembled WGS sequence"/>
</dbReference>
<dbReference type="InterPro" id="IPR036866">
    <property type="entry name" value="RibonucZ/Hydroxyglut_hydro"/>
</dbReference>
<evidence type="ECO:0000313" key="3">
    <source>
        <dbReference type="Proteomes" id="UP000294830"/>
    </source>
</evidence>
<accession>A0A4R2EQ43</accession>
<evidence type="ECO:0000259" key="1">
    <source>
        <dbReference type="SMART" id="SM00849"/>
    </source>
</evidence>
<protein>
    <submittedName>
        <fullName evidence="2">Phosphoribosyl 1,2-cyclic phosphodiesterase</fullName>
    </submittedName>
</protein>
<proteinExistence type="predicted"/>
<gene>
    <name evidence="2" type="ORF">CLV25_103155</name>
</gene>
<feature type="domain" description="Metallo-beta-lactamase" evidence="1">
    <location>
        <begin position="11"/>
        <end position="205"/>
    </location>
</feature>
<dbReference type="SUPFAM" id="SSF56281">
    <property type="entry name" value="Metallo-hydrolase/oxidoreductase"/>
    <property type="match status" value="1"/>
</dbReference>
<organism evidence="2 3">
    <name type="scientific">Acetobacteroides hydrogenigenes</name>
    <dbReference type="NCBI Taxonomy" id="979970"/>
    <lineage>
        <taxon>Bacteria</taxon>
        <taxon>Pseudomonadati</taxon>
        <taxon>Bacteroidota</taxon>
        <taxon>Bacteroidia</taxon>
        <taxon>Bacteroidales</taxon>
        <taxon>Rikenellaceae</taxon>
        <taxon>Acetobacteroides</taxon>
    </lineage>
</organism>
<dbReference type="SMART" id="SM00849">
    <property type="entry name" value="Lactamase_B"/>
    <property type="match status" value="1"/>
</dbReference>
<reference evidence="2 3" key="1">
    <citation type="submission" date="2019-03" db="EMBL/GenBank/DDBJ databases">
        <title>Genomic Encyclopedia of Archaeal and Bacterial Type Strains, Phase II (KMG-II): from individual species to whole genera.</title>
        <authorList>
            <person name="Goeker M."/>
        </authorList>
    </citation>
    <scope>NUCLEOTIDE SEQUENCE [LARGE SCALE GENOMIC DNA]</scope>
    <source>
        <strain evidence="2 3">RL-C</strain>
    </source>
</reference>
<evidence type="ECO:0000313" key="2">
    <source>
        <dbReference type="EMBL" id="TCN70635.1"/>
    </source>
</evidence>
<dbReference type="PANTHER" id="PTHR47619:SF1">
    <property type="entry name" value="EXODEOXYRIBONUCLEASE WALJ"/>
    <property type="match status" value="1"/>
</dbReference>
<dbReference type="Pfam" id="PF12706">
    <property type="entry name" value="Lactamase_B_2"/>
    <property type="match status" value="1"/>
</dbReference>
<dbReference type="EMBL" id="SLWB01000003">
    <property type="protein sequence ID" value="TCN70635.1"/>
    <property type="molecule type" value="Genomic_DNA"/>
</dbReference>
<name>A0A4R2EQ43_9BACT</name>